<keyword evidence="5" id="KW-1185">Reference proteome</keyword>
<proteinExistence type="predicted"/>
<dbReference type="Proteomes" id="UP000464314">
    <property type="component" value="Chromosome"/>
</dbReference>
<dbReference type="EMBL" id="CP048000">
    <property type="protein sequence ID" value="QHQ60255.1"/>
    <property type="molecule type" value="Genomic_DNA"/>
</dbReference>
<organism evidence="4 5">
    <name type="scientific">Anaerocolumna sedimenticola</name>
    <dbReference type="NCBI Taxonomy" id="2696063"/>
    <lineage>
        <taxon>Bacteria</taxon>
        <taxon>Bacillati</taxon>
        <taxon>Bacillota</taxon>
        <taxon>Clostridia</taxon>
        <taxon>Lachnospirales</taxon>
        <taxon>Lachnospiraceae</taxon>
        <taxon>Anaerocolumna</taxon>
    </lineage>
</organism>
<dbReference type="AlphaFoldDB" id="A0A6P1TKT4"/>
<feature type="domain" description="Flagellar hook-length control protein-like C-terminal" evidence="3">
    <location>
        <begin position="943"/>
        <end position="1016"/>
    </location>
</feature>
<sequence>MMMINGVYGITSPCVQENAANTAPKEESAEVKQASNNITAEPALATADTEYPTYNENALQNKNSEKTQEEKSTGEEQQSNPKERMTKEDYKAISEEGISLDEYNSERLNQALQRVKAQRIVKEENLTDQKENLEQKMEAVENMINYSGTTKKIVEKLIASDMPVTQANIAKVAAAMEMASSALSLTDKGISYLIKNNLEPTIENIYKAQYSGSFSQNKGISDQVFGNLQEQINDIIENSGLEVNEENLLSAKWLLNNGLPVTDKTLWAYRELNQLKDNTEEETILNKAVEAYSLGKAPESASLGTADSIRAGQAISTFWSISEEAITEVVKNSKLETSQINCRELKKADENISKNDLSGTVTDDFDIKTITVRRQLEEIRLKMTLDSGRQLIKNGFHLDTDSLSKIVDGLREIEDKYYKNLLKEGNAAVTSENVQTLKSSIQSVEELKAMPSYLLGSTLLSRSIETVDGLLSAGIECKNSLKAGETYEALMTKPRSDMGDSISKAFQNVDDILKDMKLETTQANERAVRILGYNGIQITEENILNVKSYDEQVNRMMKNFQPAVAVELIKKDVNPLNIPIEELNQQIESIQNELGITQEEKYGKYLWKLEKNKGITQEEKKSYIGIYRLLNTVDKTDGAALGSVIKAGQEVTMQNLLTAVRTMKSGGLDTTVDDSFGALTQLNFTRESITEQINTSFHQEEQSKKTSQSDRTDDTANVLNENIKYASHLVRSVIDEISPEKLQTYKNTDEILNISMEKLKEELLNIPNGEEENDYWNKKLEDYHEILSQSEDAVKLLNNYEMPTSIANIQAAKDLISNDHTLYKQLTKILRDNCKTEETETSDTDREEAALDLEEVSEDMIEALKSPSSMKNQYQVLEQNVNKLLSQAYENPVITSQDIATLQRINYGMSFIGKLASKEIYEIPLPIGDDITNVNVTVVRNTGETGKVSINMESDTLGRVTASITVKEQGINALITCDNREGLDTIKQNRDELIYAVNQTGIEIKQLNYGIGNQKEDSYRYTNYNSDSENQKEESPDNTGVKTDTLYNLAKTFLVHIKEIEINLKNT</sequence>
<feature type="coiled-coil region" evidence="1">
    <location>
        <begin position="105"/>
        <end position="143"/>
    </location>
</feature>
<dbReference type="KEGG" id="anr:Ana3638_05230"/>
<protein>
    <recommendedName>
        <fullName evidence="3">Flagellar hook-length control protein-like C-terminal domain-containing protein</fullName>
    </recommendedName>
</protein>
<feature type="region of interest" description="Disordered" evidence="2">
    <location>
        <begin position="16"/>
        <end position="88"/>
    </location>
</feature>
<evidence type="ECO:0000313" key="5">
    <source>
        <dbReference type="Proteomes" id="UP000464314"/>
    </source>
</evidence>
<evidence type="ECO:0000259" key="3">
    <source>
        <dbReference type="Pfam" id="PF02120"/>
    </source>
</evidence>
<feature type="region of interest" description="Disordered" evidence="2">
    <location>
        <begin position="696"/>
        <end position="716"/>
    </location>
</feature>
<keyword evidence="1" id="KW-0175">Coiled coil</keyword>
<dbReference type="Gene3D" id="3.30.750.140">
    <property type="match status" value="1"/>
</dbReference>
<reference evidence="4 5" key="1">
    <citation type="submission" date="2020-01" db="EMBL/GenBank/DDBJ databases">
        <title>Genome analysis of Anaerocolumna sp. CBA3638.</title>
        <authorList>
            <person name="Kim J."/>
            <person name="Roh S.W."/>
        </authorList>
    </citation>
    <scope>NUCLEOTIDE SEQUENCE [LARGE SCALE GENOMIC DNA]</scope>
    <source>
        <strain evidence="4 5">CBA3638</strain>
    </source>
</reference>
<evidence type="ECO:0000256" key="2">
    <source>
        <dbReference type="SAM" id="MobiDB-lite"/>
    </source>
</evidence>
<accession>A0A6P1TKT4</accession>
<feature type="compositionally biased region" description="Basic and acidic residues" evidence="2">
    <location>
        <begin position="63"/>
        <end position="74"/>
    </location>
</feature>
<dbReference type="InterPro" id="IPR021136">
    <property type="entry name" value="Flagellar_hook_control-like_C"/>
</dbReference>
<dbReference type="InterPro" id="IPR046207">
    <property type="entry name" value="DUF6240"/>
</dbReference>
<evidence type="ECO:0000313" key="4">
    <source>
        <dbReference type="EMBL" id="QHQ60255.1"/>
    </source>
</evidence>
<feature type="compositionally biased region" description="Polar residues" evidence="2">
    <location>
        <begin position="52"/>
        <end position="62"/>
    </location>
</feature>
<gene>
    <name evidence="4" type="ORF">Ana3638_05230</name>
</gene>
<dbReference type="InterPro" id="IPR038610">
    <property type="entry name" value="FliK-like_C_sf"/>
</dbReference>
<evidence type="ECO:0000256" key="1">
    <source>
        <dbReference type="SAM" id="Coils"/>
    </source>
</evidence>
<feature type="compositionally biased region" description="Basic and acidic residues" evidence="2">
    <location>
        <begin position="698"/>
        <end position="714"/>
    </location>
</feature>
<name>A0A6P1TKT4_9FIRM</name>
<feature type="region of interest" description="Disordered" evidence="2">
    <location>
        <begin position="1020"/>
        <end position="1042"/>
    </location>
</feature>
<dbReference type="Pfam" id="PF02120">
    <property type="entry name" value="Flg_hook"/>
    <property type="match status" value="1"/>
</dbReference>
<dbReference type="Pfam" id="PF19753">
    <property type="entry name" value="DUF6240"/>
    <property type="match status" value="2"/>
</dbReference>